<feature type="compositionally biased region" description="Low complexity" evidence="1">
    <location>
        <begin position="113"/>
        <end position="133"/>
    </location>
</feature>
<organism evidence="2 3">
    <name type="scientific">Actinacidiphila paucisporea</name>
    <dbReference type="NCBI Taxonomy" id="310782"/>
    <lineage>
        <taxon>Bacteria</taxon>
        <taxon>Bacillati</taxon>
        <taxon>Actinomycetota</taxon>
        <taxon>Actinomycetes</taxon>
        <taxon>Kitasatosporales</taxon>
        <taxon>Streptomycetaceae</taxon>
        <taxon>Actinacidiphila</taxon>
    </lineage>
</organism>
<accession>A0A1M7M0J7</accession>
<evidence type="ECO:0000313" key="3">
    <source>
        <dbReference type="Proteomes" id="UP000184111"/>
    </source>
</evidence>
<dbReference type="AlphaFoldDB" id="A0A1M7M0J7"/>
<dbReference type="RefSeq" id="WP_073500688.1">
    <property type="nucleotide sequence ID" value="NZ_FRBI01000015.1"/>
</dbReference>
<dbReference type="EMBL" id="FRBI01000015">
    <property type="protein sequence ID" value="SHM84190.1"/>
    <property type="molecule type" value="Genomic_DNA"/>
</dbReference>
<reference evidence="2 3" key="1">
    <citation type="submission" date="2016-11" db="EMBL/GenBank/DDBJ databases">
        <authorList>
            <person name="Jaros S."/>
            <person name="Januszkiewicz K."/>
            <person name="Wedrychowicz H."/>
        </authorList>
    </citation>
    <scope>NUCLEOTIDE SEQUENCE [LARGE SCALE GENOMIC DNA]</scope>
    <source>
        <strain evidence="2 3">CGMCC 4.2025</strain>
    </source>
</reference>
<dbReference type="Proteomes" id="UP000184111">
    <property type="component" value="Unassembled WGS sequence"/>
</dbReference>
<name>A0A1M7M0J7_9ACTN</name>
<protein>
    <submittedName>
        <fullName evidence="2">Uncharacterized protein</fullName>
    </submittedName>
</protein>
<dbReference type="OrthoDB" id="4218739at2"/>
<feature type="region of interest" description="Disordered" evidence="1">
    <location>
        <begin position="98"/>
        <end position="139"/>
    </location>
</feature>
<sequence length="139" mass="13995">MVARIEVEVAGASGLDDSADLLAELVRETGLDWHEERVPEGRHLSGGAAEFLLAAALSGAAGKAGEFAYEKGADLVRAVVARWSARYLDPPEVRVDVAEAPGAQGAEHGPQGTPAAGDAAGVPAPAPSPTAAADHPRGG</sequence>
<dbReference type="STRING" id="310782.SAMN05216499_11546"/>
<keyword evidence="3" id="KW-1185">Reference proteome</keyword>
<evidence type="ECO:0000313" key="2">
    <source>
        <dbReference type="EMBL" id="SHM84190.1"/>
    </source>
</evidence>
<proteinExistence type="predicted"/>
<evidence type="ECO:0000256" key="1">
    <source>
        <dbReference type="SAM" id="MobiDB-lite"/>
    </source>
</evidence>
<gene>
    <name evidence="2" type="ORF">SAMN05216499_11546</name>
</gene>